<feature type="transmembrane region" description="Helical" evidence="1">
    <location>
        <begin position="7"/>
        <end position="28"/>
    </location>
</feature>
<evidence type="ECO:0000313" key="2">
    <source>
        <dbReference type="EMBL" id="CAL2101488.1"/>
    </source>
</evidence>
<feature type="transmembrane region" description="Helical" evidence="1">
    <location>
        <begin position="110"/>
        <end position="129"/>
    </location>
</feature>
<dbReference type="RefSeq" id="WP_348715341.1">
    <property type="nucleotide sequence ID" value="NZ_CAXKMQ010000010.1"/>
</dbReference>
<dbReference type="EMBL" id="CAXJIO010000010">
    <property type="protein sequence ID" value="CAL2101488.1"/>
    <property type="molecule type" value="Genomic_DNA"/>
</dbReference>
<accession>A0ABP1EZ72</accession>
<evidence type="ECO:0000256" key="1">
    <source>
        <dbReference type="SAM" id="Phobius"/>
    </source>
</evidence>
<reference evidence="2 3" key="1">
    <citation type="submission" date="2024-05" db="EMBL/GenBank/DDBJ databases">
        <authorList>
            <person name="Duchaud E."/>
        </authorList>
    </citation>
    <scope>NUCLEOTIDE SEQUENCE [LARGE SCALE GENOMIC DNA]</scope>
    <source>
        <strain evidence="2">Ena-SAMPLE-TAB-13-05-2024-13:56:06:370-140308</strain>
    </source>
</reference>
<protein>
    <submittedName>
        <fullName evidence="2">Uncharacterized protein</fullName>
    </submittedName>
</protein>
<keyword evidence="3" id="KW-1185">Reference proteome</keyword>
<sequence>MKKQYKLRLYISGLFIMIALIILADFVIPAETVNEKIIKVEREIENYYNAGGNSHNTYKVITNSYKFSVEEDFAKLARGKENISFGVSMIFNKVNWYTLNLSNGKSFHSLRIASGFVLPLLFIIAFFVAHRFKKNINTIVLILKVLLIIDIIYLWS</sequence>
<feature type="transmembrane region" description="Helical" evidence="1">
    <location>
        <begin position="136"/>
        <end position="155"/>
    </location>
</feature>
<organism evidence="2 3">
    <name type="scientific">Tenacibaculum polynesiense</name>
    <dbReference type="NCBI Taxonomy" id="3137857"/>
    <lineage>
        <taxon>Bacteria</taxon>
        <taxon>Pseudomonadati</taxon>
        <taxon>Bacteroidota</taxon>
        <taxon>Flavobacteriia</taxon>
        <taxon>Flavobacteriales</taxon>
        <taxon>Flavobacteriaceae</taxon>
        <taxon>Tenacibaculum</taxon>
    </lineage>
</organism>
<keyword evidence="1" id="KW-1133">Transmembrane helix</keyword>
<gene>
    <name evidence="2" type="ORF">T190423A01A_10051</name>
</gene>
<dbReference type="Proteomes" id="UP001497527">
    <property type="component" value="Unassembled WGS sequence"/>
</dbReference>
<proteinExistence type="predicted"/>
<keyword evidence="1" id="KW-0472">Membrane</keyword>
<evidence type="ECO:0000313" key="3">
    <source>
        <dbReference type="Proteomes" id="UP001497527"/>
    </source>
</evidence>
<keyword evidence="1" id="KW-0812">Transmembrane</keyword>
<name>A0ABP1EZ72_9FLAO</name>
<comment type="caution">
    <text evidence="2">The sequence shown here is derived from an EMBL/GenBank/DDBJ whole genome shotgun (WGS) entry which is preliminary data.</text>
</comment>